<organism evidence="2 3">
    <name type="scientific">Micromonospora polyrhachis</name>
    <dbReference type="NCBI Taxonomy" id="1282883"/>
    <lineage>
        <taxon>Bacteria</taxon>
        <taxon>Bacillati</taxon>
        <taxon>Actinomycetota</taxon>
        <taxon>Actinomycetes</taxon>
        <taxon>Micromonosporales</taxon>
        <taxon>Micromonosporaceae</taxon>
        <taxon>Micromonospora</taxon>
    </lineage>
</organism>
<reference evidence="2 3" key="1">
    <citation type="submission" date="2020-08" db="EMBL/GenBank/DDBJ databases">
        <title>Sequencing the genomes of 1000 actinobacteria strains.</title>
        <authorList>
            <person name="Klenk H.-P."/>
        </authorList>
    </citation>
    <scope>NUCLEOTIDE SEQUENCE [LARGE SCALE GENOMIC DNA]</scope>
    <source>
        <strain evidence="2 3">DSM 45886</strain>
    </source>
</reference>
<protein>
    <submittedName>
        <fullName evidence="2">Uncharacterized protein</fullName>
    </submittedName>
</protein>
<name>A0A7W7SPR7_9ACTN</name>
<dbReference type="EMBL" id="JACHJW010000001">
    <property type="protein sequence ID" value="MBB4958316.1"/>
    <property type="molecule type" value="Genomic_DNA"/>
</dbReference>
<proteinExistence type="predicted"/>
<dbReference type="Proteomes" id="UP000578819">
    <property type="component" value="Unassembled WGS sequence"/>
</dbReference>
<gene>
    <name evidence="2" type="ORF">FHR38_002049</name>
</gene>
<evidence type="ECO:0000313" key="3">
    <source>
        <dbReference type="Proteomes" id="UP000578819"/>
    </source>
</evidence>
<feature type="compositionally biased region" description="Polar residues" evidence="1">
    <location>
        <begin position="48"/>
        <end position="64"/>
    </location>
</feature>
<dbReference type="AlphaFoldDB" id="A0A7W7SPR7"/>
<keyword evidence="3" id="KW-1185">Reference proteome</keyword>
<comment type="caution">
    <text evidence="2">The sequence shown here is derived from an EMBL/GenBank/DDBJ whole genome shotgun (WGS) entry which is preliminary data.</text>
</comment>
<sequence length="71" mass="7705">MTYSGDYEPIPHRPLQPLRGQDAAPATDGDTVHDPLFGTDSGAESEPESQLSSKAPTESAIRQRTPNRRSI</sequence>
<evidence type="ECO:0000313" key="2">
    <source>
        <dbReference type="EMBL" id="MBB4958316.1"/>
    </source>
</evidence>
<evidence type="ECO:0000256" key="1">
    <source>
        <dbReference type="SAM" id="MobiDB-lite"/>
    </source>
</evidence>
<accession>A0A7W7SPR7</accession>
<feature type="region of interest" description="Disordered" evidence="1">
    <location>
        <begin position="1"/>
        <end position="71"/>
    </location>
</feature>